<feature type="transmembrane region" description="Helical" evidence="6">
    <location>
        <begin position="48"/>
        <end position="64"/>
    </location>
</feature>
<gene>
    <name evidence="7" type="ORF">BCY91_02160</name>
</gene>
<keyword evidence="5 6" id="KW-0472">Membrane</keyword>
<feature type="transmembrane region" description="Helical" evidence="6">
    <location>
        <begin position="379"/>
        <end position="400"/>
    </location>
</feature>
<keyword evidence="2" id="KW-1003">Cell membrane</keyword>
<keyword evidence="3 6" id="KW-0812">Transmembrane</keyword>
<comment type="subcellular location">
    <subcellularLocation>
        <location evidence="1">Cell membrane</location>
        <topology evidence="1">Multi-pass membrane protein</topology>
    </subcellularLocation>
</comment>
<accession>A0A419SC82</accession>
<feature type="transmembrane region" description="Helical" evidence="6">
    <location>
        <begin position="292"/>
        <end position="313"/>
    </location>
</feature>
<dbReference type="PANTHER" id="PTHR30250">
    <property type="entry name" value="PST FAMILY PREDICTED COLANIC ACID TRANSPORTER"/>
    <property type="match status" value="1"/>
</dbReference>
<comment type="caution">
    <text evidence="7">The sequence shown here is derived from an EMBL/GenBank/DDBJ whole genome shotgun (WGS) entry which is preliminary data.</text>
</comment>
<dbReference type="PANTHER" id="PTHR30250:SF11">
    <property type="entry name" value="O-ANTIGEN TRANSPORTER-RELATED"/>
    <property type="match status" value="1"/>
</dbReference>
<feature type="transmembrane region" description="Helical" evidence="6">
    <location>
        <begin position="355"/>
        <end position="373"/>
    </location>
</feature>
<dbReference type="Pfam" id="PF01943">
    <property type="entry name" value="Polysacc_synt"/>
    <property type="match status" value="1"/>
</dbReference>
<dbReference type="InterPro" id="IPR002797">
    <property type="entry name" value="Polysacc_synth"/>
</dbReference>
<dbReference type="EMBL" id="MBTA01000001">
    <property type="protein sequence ID" value="RKD20442.1"/>
    <property type="molecule type" value="Genomic_DNA"/>
</dbReference>
<evidence type="ECO:0000256" key="5">
    <source>
        <dbReference type="ARBA" id="ARBA00023136"/>
    </source>
</evidence>
<feature type="transmembrane region" description="Helical" evidence="6">
    <location>
        <begin position="165"/>
        <end position="187"/>
    </location>
</feature>
<name>A0A419SC82_9SPHI</name>
<feature type="transmembrane region" description="Helical" evidence="6">
    <location>
        <begin position="208"/>
        <end position="231"/>
    </location>
</feature>
<evidence type="ECO:0000313" key="8">
    <source>
        <dbReference type="Proteomes" id="UP000283433"/>
    </source>
</evidence>
<evidence type="ECO:0000256" key="2">
    <source>
        <dbReference type="ARBA" id="ARBA00022475"/>
    </source>
</evidence>
<organism evidence="7 8">
    <name type="scientific">Pelobium manganitolerans</name>
    <dbReference type="NCBI Taxonomy" id="1842495"/>
    <lineage>
        <taxon>Bacteria</taxon>
        <taxon>Pseudomonadati</taxon>
        <taxon>Bacteroidota</taxon>
        <taxon>Sphingobacteriia</taxon>
        <taxon>Sphingobacteriales</taxon>
        <taxon>Sphingobacteriaceae</taxon>
        <taxon>Pelobium</taxon>
    </lineage>
</organism>
<feature type="transmembrane region" description="Helical" evidence="6">
    <location>
        <begin position="243"/>
        <end position="266"/>
    </location>
</feature>
<evidence type="ECO:0000313" key="7">
    <source>
        <dbReference type="EMBL" id="RKD20442.1"/>
    </source>
</evidence>
<feature type="transmembrane region" description="Helical" evidence="6">
    <location>
        <begin position="325"/>
        <end position="343"/>
    </location>
</feature>
<evidence type="ECO:0008006" key="9">
    <source>
        <dbReference type="Google" id="ProtNLM"/>
    </source>
</evidence>
<sequence>MRFFSRELDFSYQSKTWFYVGTTLAQTLTIFTSFYILKLFSPSDFGTFNFFISIGSFVGSFTTLKYELSITVSETKSEMYQKAFFTIFLSIFLNSLALIPIYLFANLDSRLLLFVYSLAVTVSVNACLQQIFLYKSYHTFSGAFPFVGALVNLAIIMTFLNTPNILIVAYTTSLTLTGLLFLLIVIFKSRIRDRNIFRSFKNVFYDNISYPLYILPSSLASIILTYCHPILLTYLYGEHQVGLFSFSLRILMIPSIIIGSVISGLLRAEMAKSFYQTDMVAIRHKTLSTIKILGLSTIILFPCIVFGIFNLKYFTSFQKWNGVESVAICLTPYAVSQLFYLPLSNVALVLDKKKILLFLSLIQLCLTLFMYWIAHYFDFSFKIFLGMLSGSFALFTIFACRKFYLITLQVGK</sequence>
<reference evidence="7 8" key="1">
    <citation type="submission" date="2016-07" db="EMBL/GenBank/DDBJ databases">
        <title>Genome of Pelobium manganitolerans.</title>
        <authorList>
            <person name="Wu S."/>
            <person name="Wang G."/>
        </authorList>
    </citation>
    <scope>NUCLEOTIDE SEQUENCE [LARGE SCALE GENOMIC DNA]</scope>
    <source>
        <strain evidence="7 8">YS-25</strain>
    </source>
</reference>
<dbReference type="AlphaFoldDB" id="A0A419SC82"/>
<protein>
    <recommendedName>
        <fullName evidence="9">Polysaccharide biosynthesis protein</fullName>
    </recommendedName>
</protein>
<feature type="transmembrane region" description="Helical" evidence="6">
    <location>
        <begin position="84"/>
        <end position="105"/>
    </location>
</feature>
<evidence type="ECO:0000256" key="3">
    <source>
        <dbReference type="ARBA" id="ARBA00022692"/>
    </source>
</evidence>
<feature type="transmembrane region" description="Helical" evidence="6">
    <location>
        <begin position="16"/>
        <end position="36"/>
    </location>
</feature>
<keyword evidence="8" id="KW-1185">Reference proteome</keyword>
<proteinExistence type="predicted"/>
<dbReference type="OrthoDB" id="109075at2"/>
<evidence type="ECO:0000256" key="1">
    <source>
        <dbReference type="ARBA" id="ARBA00004651"/>
    </source>
</evidence>
<feature type="transmembrane region" description="Helical" evidence="6">
    <location>
        <begin position="111"/>
        <end position="128"/>
    </location>
</feature>
<dbReference type="GO" id="GO:0005886">
    <property type="term" value="C:plasma membrane"/>
    <property type="evidence" value="ECO:0007669"/>
    <property type="project" value="UniProtKB-SubCell"/>
</dbReference>
<evidence type="ECO:0000256" key="6">
    <source>
        <dbReference type="SAM" id="Phobius"/>
    </source>
</evidence>
<feature type="transmembrane region" description="Helical" evidence="6">
    <location>
        <begin position="140"/>
        <end position="159"/>
    </location>
</feature>
<evidence type="ECO:0000256" key="4">
    <source>
        <dbReference type="ARBA" id="ARBA00022989"/>
    </source>
</evidence>
<dbReference type="Proteomes" id="UP000283433">
    <property type="component" value="Unassembled WGS sequence"/>
</dbReference>
<dbReference type="InterPro" id="IPR050833">
    <property type="entry name" value="Poly_Biosynth_Transport"/>
</dbReference>
<keyword evidence="4 6" id="KW-1133">Transmembrane helix</keyword>